<keyword evidence="4 5" id="KW-0274">FAD</keyword>
<comment type="cofactor">
    <cofactor evidence="1 5">
        <name>FAD</name>
        <dbReference type="ChEBI" id="CHEBI:57692"/>
    </cofactor>
</comment>
<protein>
    <submittedName>
        <fullName evidence="9">Isobutyryl-CoA dehydrogenase</fullName>
    </submittedName>
</protein>
<dbReference type="InterPro" id="IPR009075">
    <property type="entry name" value="AcylCo_DH/oxidase_C"/>
</dbReference>
<dbReference type="PANTHER" id="PTHR43884:SF12">
    <property type="entry name" value="ISOVALERYL-COA DEHYDROGENASE, MITOCHONDRIAL-RELATED"/>
    <property type="match status" value="1"/>
</dbReference>
<dbReference type="SUPFAM" id="SSF47203">
    <property type="entry name" value="Acyl-CoA dehydrogenase C-terminal domain-like"/>
    <property type="match status" value="1"/>
</dbReference>
<evidence type="ECO:0000256" key="2">
    <source>
        <dbReference type="ARBA" id="ARBA00009347"/>
    </source>
</evidence>
<evidence type="ECO:0000313" key="9">
    <source>
        <dbReference type="EMBL" id="GMG83968.1"/>
    </source>
</evidence>
<sequence length="376" mass="39181">MTEAELQAAVRAFVRDEVAPAAAAWSMGAAPDPALLGRAGALGLMRIQVPAEAGGLGLGFAAKARAAETLARADFGFAMSVVNTQNVALRLVASAERRVWEPLLPDLLSGRSSACTALTEPGAGSDFASISTTARRDGEGWRLDGEKCWVINARHAAFAIVYAQCGEPGDRDGIGAFLVPLDRPGCSRYPLDAPFAQTSMGTGGFRLEGVRIPADHVVFAPGQAFGAILDEINGARAYVAAMCCGMLGAAIEAAGDYGESRRSFGRALAGHQAWRLALARAGVALAAARAITAEAVAAVDRGAPAQLAAAQAKIAAVDTCRRQLPELLHLMGAEGLRPQHPFSRHLAAAEIATLTDGSTEMLLERVHRLMRRAPAP</sequence>
<dbReference type="InterPro" id="IPR013786">
    <property type="entry name" value="AcylCoA_DH/ox_N"/>
</dbReference>
<dbReference type="Pfam" id="PF02771">
    <property type="entry name" value="Acyl-CoA_dh_N"/>
    <property type="match status" value="1"/>
</dbReference>
<dbReference type="PIRSF" id="PIRSF016578">
    <property type="entry name" value="HsaA"/>
    <property type="match status" value="1"/>
</dbReference>
<dbReference type="InterPro" id="IPR009100">
    <property type="entry name" value="AcylCoA_DH/oxidase_NM_dom_sf"/>
</dbReference>
<keyword evidence="3 5" id="KW-0285">Flavoprotein</keyword>
<keyword evidence="5" id="KW-0560">Oxidoreductase</keyword>
<dbReference type="InterPro" id="IPR006091">
    <property type="entry name" value="Acyl-CoA_Oxase/DH_mid-dom"/>
</dbReference>
<evidence type="ECO:0000313" key="10">
    <source>
        <dbReference type="Proteomes" id="UP001239909"/>
    </source>
</evidence>
<dbReference type="InterPro" id="IPR046373">
    <property type="entry name" value="Acyl-CoA_Oxase/DH_mid-dom_sf"/>
</dbReference>
<dbReference type="Proteomes" id="UP001239909">
    <property type="component" value="Unassembled WGS sequence"/>
</dbReference>
<reference evidence="9 10" key="1">
    <citation type="submission" date="2023-04" db="EMBL/GenBank/DDBJ databases">
        <title>Marinoamorphus aggregata gen. nov., sp. Nov., isolate from tissue of brittle star Ophioplocus japonicus.</title>
        <authorList>
            <person name="Kawano K."/>
            <person name="Sawayama S."/>
            <person name="Nakagawa S."/>
        </authorList>
    </citation>
    <scope>NUCLEOTIDE SEQUENCE [LARGE SCALE GENOMIC DNA]</scope>
    <source>
        <strain evidence="9 10">NKW23</strain>
    </source>
</reference>
<dbReference type="Pfam" id="PF02770">
    <property type="entry name" value="Acyl-CoA_dh_M"/>
    <property type="match status" value="1"/>
</dbReference>
<dbReference type="Gene3D" id="1.10.540.10">
    <property type="entry name" value="Acyl-CoA dehydrogenase/oxidase, N-terminal domain"/>
    <property type="match status" value="1"/>
</dbReference>
<dbReference type="RefSeq" id="WP_285672854.1">
    <property type="nucleotide sequence ID" value="NZ_BSYI01000027.1"/>
</dbReference>
<comment type="similarity">
    <text evidence="2 5">Belongs to the acyl-CoA dehydrogenase family.</text>
</comment>
<dbReference type="Pfam" id="PF00441">
    <property type="entry name" value="Acyl-CoA_dh_1"/>
    <property type="match status" value="1"/>
</dbReference>
<dbReference type="InterPro" id="IPR006089">
    <property type="entry name" value="Acyl-CoA_DH_CS"/>
</dbReference>
<proteinExistence type="inferred from homology"/>
<evidence type="ECO:0000256" key="4">
    <source>
        <dbReference type="ARBA" id="ARBA00022827"/>
    </source>
</evidence>
<evidence type="ECO:0000259" key="7">
    <source>
        <dbReference type="Pfam" id="PF02770"/>
    </source>
</evidence>
<evidence type="ECO:0000259" key="8">
    <source>
        <dbReference type="Pfam" id="PF02771"/>
    </source>
</evidence>
<feature type="domain" description="Acyl-CoA dehydrogenase/oxidase N-terminal" evidence="8">
    <location>
        <begin position="3"/>
        <end position="110"/>
    </location>
</feature>
<dbReference type="InterPro" id="IPR037069">
    <property type="entry name" value="AcylCoA_DH/ox_N_sf"/>
</dbReference>
<dbReference type="PANTHER" id="PTHR43884">
    <property type="entry name" value="ACYL-COA DEHYDROGENASE"/>
    <property type="match status" value="1"/>
</dbReference>
<evidence type="ECO:0000256" key="5">
    <source>
        <dbReference type="RuleBase" id="RU362125"/>
    </source>
</evidence>
<gene>
    <name evidence="9" type="ORF">LNKW23_31820</name>
</gene>
<feature type="domain" description="Acyl-CoA oxidase/dehydrogenase middle" evidence="7">
    <location>
        <begin position="115"/>
        <end position="210"/>
    </location>
</feature>
<dbReference type="EMBL" id="BSYI01000027">
    <property type="protein sequence ID" value="GMG83968.1"/>
    <property type="molecule type" value="Genomic_DNA"/>
</dbReference>
<name>A0ABQ6LQQ6_9RHOB</name>
<evidence type="ECO:0000256" key="3">
    <source>
        <dbReference type="ARBA" id="ARBA00022630"/>
    </source>
</evidence>
<comment type="caution">
    <text evidence="9">The sequence shown here is derived from an EMBL/GenBank/DDBJ whole genome shotgun (WGS) entry which is preliminary data.</text>
</comment>
<dbReference type="SUPFAM" id="SSF56645">
    <property type="entry name" value="Acyl-CoA dehydrogenase NM domain-like"/>
    <property type="match status" value="1"/>
</dbReference>
<keyword evidence="10" id="KW-1185">Reference proteome</keyword>
<dbReference type="Gene3D" id="1.20.140.10">
    <property type="entry name" value="Butyryl-CoA Dehydrogenase, subunit A, domain 3"/>
    <property type="match status" value="1"/>
</dbReference>
<dbReference type="PROSITE" id="PS00072">
    <property type="entry name" value="ACYL_COA_DH_1"/>
    <property type="match status" value="1"/>
</dbReference>
<evidence type="ECO:0000259" key="6">
    <source>
        <dbReference type="Pfam" id="PF00441"/>
    </source>
</evidence>
<organism evidence="9 10">
    <name type="scientific">Paralimibaculum aggregatum</name>
    <dbReference type="NCBI Taxonomy" id="3036245"/>
    <lineage>
        <taxon>Bacteria</taxon>
        <taxon>Pseudomonadati</taxon>
        <taxon>Pseudomonadota</taxon>
        <taxon>Alphaproteobacteria</taxon>
        <taxon>Rhodobacterales</taxon>
        <taxon>Paracoccaceae</taxon>
        <taxon>Paralimibaculum</taxon>
    </lineage>
</organism>
<evidence type="ECO:0000256" key="1">
    <source>
        <dbReference type="ARBA" id="ARBA00001974"/>
    </source>
</evidence>
<accession>A0ABQ6LQQ6</accession>
<dbReference type="Gene3D" id="2.40.110.10">
    <property type="entry name" value="Butyryl-CoA Dehydrogenase, subunit A, domain 2"/>
    <property type="match status" value="1"/>
</dbReference>
<feature type="domain" description="Acyl-CoA dehydrogenase/oxidase C-terminal" evidence="6">
    <location>
        <begin position="225"/>
        <end position="368"/>
    </location>
</feature>
<dbReference type="InterPro" id="IPR036250">
    <property type="entry name" value="AcylCo_DH-like_C"/>
</dbReference>